<gene>
    <name evidence="1" type="ORF">C1871_00755</name>
</gene>
<name>A0A369NE92_EGGLN</name>
<dbReference type="EMBL" id="PPTY01000001">
    <property type="protein sequence ID" value="RDB89032.1"/>
    <property type="molecule type" value="Genomic_DNA"/>
</dbReference>
<organism evidence="1 2">
    <name type="scientific">Eggerthella lenta</name>
    <name type="common">Eubacterium lentum</name>
    <dbReference type="NCBI Taxonomy" id="84112"/>
    <lineage>
        <taxon>Bacteria</taxon>
        <taxon>Bacillati</taxon>
        <taxon>Actinomycetota</taxon>
        <taxon>Coriobacteriia</taxon>
        <taxon>Eggerthellales</taxon>
        <taxon>Eggerthellaceae</taxon>
        <taxon>Eggerthella</taxon>
    </lineage>
</organism>
<dbReference type="AlphaFoldDB" id="A0A369NE92"/>
<evidence type="ECO:0000313" key="1">
    <source>
        <dbReference type="EMBL" id="RDB89032.1"/>
    </source>
</evidence>
<sequence>MREGAKYVNHLGRSVDLNGDGAYLSSGELSDWSIGYAILNGRIASFFREPREIPAVAAIICDTGAEGLAKRDEIYEAAAVDVEAAKPGRLYVGDWYMSGFVVGSRKDRYWYSGAAADYELTFASDDPRWTLEHSLSFAPGSNRDGGLTYPRDYPHSYGTTMGSVALENPSFLPSAAKIVVYGPAANPYVIVAGNRYEVEVSVPDGGHLVIDGAARTPTITLVHGDGTAENVFHRRRGNQKKGGGSYVFEPVPPGVSSVMWDGSFGFDLVIHEKRDERRWSGWSG</sequence>
<protein>
    <submittedName>
        <fullName evidence="1">Uncharacterized protein</fullName>
    </submittedName>
</protein>
<dbReference type="Proteomes" id="UP000253857">
    <property type="component" value="Unassembled WGS sequence"/>
</dbReference>
<accession>A0A369NE92</accession>
<reference evidence="1 2" key="1">
    <citation type="journal article" date="2018" name="Elife">
        <title>Discovery and characterization of a prevalent human gut bacterial enzyme sufficient for the inactivation of a family of plant toxins.</title>
        <authorList>
            <person name="Koppel N."/>
            <person name="Bisanz J.E."/>
            <person name="Pandelia M.E."/>
            <person name="Turnbaugh P.J."/>
            <person name="Balskus E.P."/>
        </authorList>
    </citation>
    <scope>NUCLEOTIDE SEQUENCE [LARGE SCALE GENOMIC DNA]</scope>
    <source>
        <strain evidence="1 2">FAA1-1-60AUCSF</strain>
    </source>
</reference>
<comment type="caution">
    <text evidence="1">The sequence shown here is derived from an EMBL/GenBank/DDBJ whole genome shotgun (WGS) entry which is preliminary data.</text>
</comment>
<proteinExistence type="predicted"/>
<dbReference type="RefSeq" id="WP_035585357.1">
    <property type="nucleotide sequence ID" value="NZ_PPTY01000001.1"/>
</dbReference>
<evidence type="ECO:0000313" key="2">
    <source>
        <dbReference type="Proteomes" id="UP000253857"/>
    </source>
</evidence>